<evidence type="ECO:0008006" key="3">
    <source>
        <dbReference type="Google" id="ProtNLM"/>
    </source>
</evidence>
<proteinExistence type="predicted"/>
<dbReference type="STRING" id="1051890.A0A3N4LAG7"/>
<accession>A0A3N4LAG7</accession>
<protein>
    <recommendedName>
        <fullName evidence="3">SWIM-type domain-containing protein</fullName>
    </recommendedName>
</protein>
<evidence type="ECO:0000313" key="2">
    <source>
        <dbReference type="Proteomes" id="UP000267821"/>
    </source>
</evidence>
<dbReference type="AlphaFoldDB" id="A0A3N4LAG7"/>
<reference evidence="1 2" key="1">
    <citation type="journal article" date="2018" name="Nat. Ecol. Evol.">
        <title>Pezizomycetes genomes reveal the molecular basis of ectomycorrhizal truffle lifestyle.</title>
        <authorList>
            <person name="Murat C."/>
            <person name="Payen T."/>
            <person name="Noel B."/>
            <person name="Kuo A."/>
            <person name="Morin E."/>
            <person name="Chen J."/>
            <person name="Kohler A."/>
            <person name="Krizsan K."/>
            <person name="Balestrini R."/>
            <person name="Da Silva C."/>
            <person name="Montanini B."/>
            <person name="Hainaut M."/>
            <person name="Levati E."/>
            <person name="Barry K.W."/>
            <person name="Belfiori B."/>
            <person name="Cichocki N."/>
            <person name="Clum A."/>
            <person name="Dockter R.B."/>
            <person name="Fauchery L."/>
            <person name="Guy J."/>
            <person name="Iotti M."/>
            <person name="Le Tacon F."/>
            <person name="Lindquist E.A."/>
            <person name="Lipzen A."/>
            <person name="Malagnac F."/>
            <person name="Mello A."/>
            <person name="Molinier V."/>
            <person name="Miyauchi S."/>
            <person name="Poulain J."/>
            <person name="Riccioni C."/>
            <person name="Rubini A."/>
            <person name="Sitrit Y."/>
            <person name="Splivallo R."/>
            <person name="Traeger S."/>
            <person name="Wang M."/>
            <person name="Zifcakova L."/>
            <person name="Wipf D."/>
            <person name="Zambonelli A."/>
            <person name="Paolocci F."/>
            <person name="Nowrousian M."/>
            <person name="Ottonello S."/>
            <person name="Baldrian P."/>
            <person name="Spatafora J.W."/>
            <person name="Henrissat B."/>
            <person name="Nagy L.G."/>
            <person name="Aury J.M."/>
            <person name="Wincker P."/>
            <person name="Grigoriev I.V."/>
            <person name="Bonfante P."/>
            <person name="Martin F.M."/>
        </authorList>
    </citation>
    <scope>NUCLEOTIDE SEQUENCE [LARGE SCALE GENOMIC DNA]</scope>
    <source>
        <strain evidence="1 2">ATCC MYA-4762</strain>
    </source>
</reference>
<evidence type="ECO:0000313" key="1">
    <source>
        <dbReference type="EMBL" id="RPB19860.1"/>
    </source>
</evidence>
<organism evidence="1 2">
    <name type="scientific">Terfezia boudieri ATCC MYA-4762</name>
    <dbReference type="NCBI Taxonomy" id="1051890"/>
    <lineage>
        <taxon>Eukaryota</taxon>
        <taxon>Fungi</taxon>
        <taxon>Dikarya</taxon>
        <taxon>Ascomycota</taxon>
        <taxon>Pezizomycotina</taxon>
        <taxon>Pezizomycetes</taxon>
        <taxon>Pezizales</taxon>
        <taxon>Pezizaceae</taxon>
        <taxon>Terfezia</taxon>
    </lineage>
</organism>
<sequence length="253" mass="29316">MFARQHSPLLLQVTTTNACEAWHRKLKTGARLSKGQAASHEIYEMILNIIDAAKDVDNRAAVAKTNFRNRKLTVCTKQYPEIGQLPVPIQKLLAVELDAVADRTVKGKEVPDFDENLRCQCKFHRQYLLPCQHIFHLDTEVKVLTTARWKTFLMMFEECGMEVYETIGTVWVEEDSERNDIEMTSRVIQVRAGCEQVQQQLYAIQESMEHLNLDNTVRSQRMEKWVNHVQVTLDSLTSLRAEDIASRNRPWEL</sequence>
<dbReference type="OrthoDB" id="5330842at2759"/>
<dbReference type="InParanoid" id="A0A3N4LAG7"/>
<dbReference type="Proteomes" id="UP000267821">
    <property type="component" value="Unassembled WGS sequence"/>
</dbReference>
<dbReference type="EMBL" id="ML121582">
    <property type="protein sequence ID" value="RPB19860.1"/>
    <property type="molecule type" value="Genomic_DNA"/>
</dbReference>
<name>A0A3N4LAG7_9PEZI</name>
<gene>
    <name evidence="1" type="ORF">L211DRAFT_586270</name>
</gene>
<keyword evidence="2" id="KW-1185">Reference proteome</keyword>